<dbReference type="EMBL" id="JAECZO010000040">
    <property type="protein sequence ID" value="KAK7194680.1"/>
    <property type="molecule type" value="Genomic_DNA"/>
</dbReference>
<proteinExistence type="predicted"/>
<feature type="compositionally biased region" description="Acidic residues" evidence="1">
    <location>
        <begin position="142"/>
        <end position="152"/>
    </location>
</feature>
<comment type="caution">
    <text evidence="2">The sequence shown here is derived from an EMBL/GenBank/DDBJ whole genome shotgun (WGS) entry which is preliminary data.</text>
</comment>
<feature type="compositionally biased region" description="Polar residues" evidence="1">
    <location>
        <begin position="401"/>
        <end position="415"/>
    </location>
</feature>
<organism evidence="2 3">
    <name type="scientific">Novymonas esmeraldas</name>
    <dbReference type="NCBI Taxonomy" id="1808958"/>
    <lineage>
        <taxon>Eukaryota</taxon>
        <taxon>Discoba</taxon>
        <taxon>Euglenozoa</taxon>
        <taxon>Kinetoplastea</taxon>
        <taxon>Metakinetoplastina</taxon>
        <taxon>Trypanosomatida</taxon>
        <taxon>Trypanosomatidae</taxon>
        <taxon>Novymonas</taxon>
    </lineage>
</organism>
<evidence type="ECO:0000313" key="2">
    <source>
        <dbReference type="EMBL" id="KAK7194680.1"/>
    </source>
</evidence>
<feature type="region of interest" description="Disordered" evidence="1">
    <location>
        <begin position="467"/>
        <end position="510"/>
    </location>
</feature>
<feature type="region of interest" description="Disordered" evidence="1">
    <location>
        <begin position="1"/>
        <end position="23"/>
    </location>
</feature>
<dbReference type="InterPro" id="IPR008984">
    <property type="entry name" value="SMAD_FHA_dom_sf"/>
</dbReference>
<evidence type="ECO:0008006" key="4">
    <source>
        <dbReference type="Google" id="ProtNLM"/>
    </source>
</evidence>
<feature type="region of interest" description="Disordered" evidence="1">
    <location>
        <begin position="134"/>
        <end position="154"/>
    </location>
</feature>
<feature type="region of interest" description="Disordered" evidence="1">
    <location>
        <begin position="687"/>
        <end position="745"/>
    </location>
</feature>
<evidence type="ECO:0000256" key="1">
    <source>
        <dbReference type="SAM" id="MobiDB-lite"/>
    </source>
</evidence>
<keyword evidence="3" id="KW-1185">Reference proteome</keyword>
<feature type="compositionally biased region" description="Basic residues" evidence="1">
    <location>
        <begin position="704"/>
        <end position="721"/>
    </location>
</feature>
<reference evidence="2 3" key="1">
    <citation type="journal article" date="2021" name="MBio">
        <title>A New Model Trypanosomatid, Novymonas esmeraldas: Genomic Perception of Its 'Candidatus Pandoraea novymonadis' Endosymbiont.</title>
        <authorList>
            <person name="Zakharova A."/>
            <person name="Saura A."/>
            <person name="Butenko A."/>
            <person name="Podesvova L."/>
            <person name="Warmusova S."/>
            <person name="Kostygov A.Y."/>
            <person name="Nenarokova A."/>
            <person name="Lukes J."/>
            <person name="Opperdoes F.R."/>
            <person name="Yurchenko V."/>
        </authorList>
    </citation>
    <scope>NUCLEOTIDE SEQUENCE [LARGE SCALE GENOMIC DNA]</scope>
    <source>
        <strain evidence="2 3">E262AT.01</strain>
    </source>
</reference>
<feature type="region of interest" description="Disordered" evidence="1">
    <location>
        <begin position="319"/>
        <end position="339"/>
    </location>
</feature>
<feature type="region of interest" description="Disordered" evidence="1">
    <location>
        <begin position="359"/>
        <end position="415"/>
    </location>
</feature>
<dbReference type="Proteomes" id="UP001430356">
    <property type="component" value="Unassembled WGS sequence"/>
</dbReference>
<sequence>MPRAKAPGGVVKRDGSPPPPALDAREAPAFQLAVINSCLTNEDVRLPRLPTPGLLTGFYDQYDPAATATAAPWKGEYWRTRVAHAVLGRHSALPAAYRLGHECVARLHARVVFVRTGRMHRQLCDAYPPLQRVRPSGTAGGVEEEEEQEEDGGVGLAQCTEDSVDERDAMPLAFAAPYYLLINHSANPVFVGVDRVPQGRSVALEEGDIVSVLECAFEDDGGVLDAVEDAGSAGSGEADVHGSDATLTEQVPQLARESLSRCVTAVSPPQPTTPSPPPLPLAVHVSGRIVARRRLYTVSHMIQEYVRWWHQYRVPAAEPQANGDSTHRPPSRSPTKPRSANALWMVSGNHLVRAPSITGAVAPAPTSGSDGAGGTGASPPLTPSPSVSPCPSRKRSRSPLASPSTQPPQILFSSVPHSPDIVAALRRWLRETEDMEEVADEVHSPLAARLTLDRAWLWQLVRHGASLRHAPSTPPPRRAAGAALSPSPVEVGDAGRTKGGGGSGDTPSACGASAALAERFRVSLPSTHSDTDAVDGAAARTLAATPPRSPSVVQSALEELRRRRGPDATPAAPSGVRRSLCLDDDPIEVYTDDPARAVTPHANLAAPRRTPSASQLSTAGLPTCVPAVHVRPAALPVYVFTRRSRSPDVDTREQSALVATSTATGQARGAGAAKQFVYYYDESDTHHPAGDGVATAARPPPQPRSRHRRGRGGRAGRRGASPKKEEEEGNHLQLQQHRTAGRRPPLTLVVEPALAATGPPPQPSPQASASAVESGFLWVDEAEKRAVGPRTRRPTMKTALSRAAPVRRSRAEDAAPE</sequence>
<feature type="region of interest" description="Disordered" evidence="1">
    <location>
        <begin position="783"/>
        <end position="817"/>
    </location>
</feature>
<dbReference type="SUPFAM" id="SSF49879">
    <property type="entry name" value="SMAD/FHA domain"/>
    <property type="match status" value="1"/>
</dbReference>
<protein>
    <recommendedName>
        <fullName evidence="4">SET domain-containing protein</fullName>
    </recommendedName>
</protein>
<gene>
    <name evidence="2" type="ORF">NESM_000387000</name>
</gene>
<accession>A0AAW0EKR4</accession>
<evidence type="ECO:0000313" key="3">
    <source>
        <dbReference type="Proteomes" id="UP001430356"/>
    </source>
</evidence>
<name>A0AAW0EKR4_9TRYP</name>
<dbReference type="AlphaFoldDB" id="A0AAW0EKR4"/>